<organism evidence="1">
    <name type="scientific">Spodoptera frugiperda</name>
    <name type="common">Fall armyworm</name>
    <dbReference type="NCBI Taxonomy" id="7108"/>
    <lineage>
        <taxon>Eukaryota</taxon>
        <taxon>Metazoa</taxon>
        <taxon>Ecdysozoa</taxon>
        <taxon>Arthropoda</taxon>
        <taxon>Hexapoda</taxon>
        <taxon>Insecta</taxon>
        <taxon>Pterygota</taxon>
        <taxon>Neoptera</taxon>
        <taxon>Endopterygota</taxon>
        <taxon>Lepidoptera</taxon>
        <taxon>Glossata</taxon>
        <taxon>Ditrysia</taxon>
        <taxon>Noctuoidea</taxon>
        <taxon>Noctuidae</taxon>
        <taxon>Amphipyrinae</taxon>
        <taxon>Spodoptera</taxon>
    </lineage>
</organism>
<proteinExistence type="predicted"/>
<protein>
    <submittedName>
        <fullName evidence="1">SFRICE_026475</fullName>
    </submittedName>
</protein>
<accession>A0A2H1V8Q3</accession>
<evidence type="ECO:0000313" key="1">
    <source>
        <dbReference type="EMBL" id="SOQ37208.1"/>
    </source>
</evidence>
<dbReference type="EMBL" id="ODYU01001254">
    <property type="protein sequence ID" value="SOQ37208.1"/>
    <property type="molecule type" value="Genomic_DNA"/>
</dbReference>
<sequence>MFGWCGGWVTGCRAMCIEFGSWTEQLFVLSTHCFFGSGCDVYVNLYICRRNSSVGQMLLRMEKNEQETPYEQETPVD</sequence>
<name>A0A2H1V8Q3_SPOFR</name>
<reference evidence="1" key="1">
    <citation type="submission" date="2016-07" db="EMBL/GenBank/DDBJ databases">
        <authorList>
            <person name="Bretaudeau A."/>
        </authorList>
    </citation>
    <scope>NUCLEOTIDE SEQUENCE</scope>
    <source>
        <strain evidence="1">Rice</strain>
        <tissue evidence="1">Whole body</tissue>
    </source>
</reference>
<dbReference type="AlphaFoldDB" id="A0A2H1V8Q3"/>
<gene>
    <name evidence="1" type="ORF">SFRICE_026475</name>
</gene>